<keyword evidence="1" id="KW-0732">Signal</keyword>
<sequence>MSIMLGSLRILSLASLLLMGSGCAGHKELKAPCASEKATALLSSVAFADETSCGPMVRQTGVSVF</sequence>
<comment type="caution">
    <text evidence="2">The sequence shown here is derived from an EMBL/GenBank/DDBJ whole genome shotgun (WGS) entry which is preliminary data.</text>
</comment>
<evidence type="ECO:0000313" key="3">
    <source>
        <dbReference type="Proteomes" id="UP000186364"/>
    </source>
</evidence>
<name>A0A1Q9AW41_9HYPH</name>
<protein>
    <recommendedName>
        <fullName evidence="4">Lipoprotein</fullName>
    </recommendedName>
</protein>
<accession>A0A1Q9AW41</accession>
<feature type="signal peptide" evidence="1">
    <location>
        <begin position="1"/>
        <end position="26"/>
    </location>
</feature>
<organism evidence="2 3">
    <name type="scientific">Xaviernesmea oryzae</name>
    <dbReference type="NCBI Taxonomy" id="464029"/>
    <lineage>
        <taxon>Bacteria</taxon>
        <taxon>Pseudomonadati</taxon>
        <taxon>Pseudomonadota</taxon>
        <taxon>Alphaproteobacteria</taxon>
        <taxon>Hyphomicrobiales</taxon>
        <taxon>Rhizobiaceae</taxon>
        <taxon>Rhizobium/Agrobacterium group</taxon>
        <taxon>Xaviernesmea</taxon>
    </lineage>
</organism>
<evidence type="ECO:0008006" key="4">
    <source>
        <dbReference type="Google" id="ProtNLM"/>
    </source>
</evidence>
<dbReference type="AlphaFoldDB" id="A0A1Q9AW41"/>
<dbReference type="Proteomes" id="UP000186364">
    <property type="component" value="Unassembled WGS sequence"/>
</dbReference>
<dbReference type="EMBL" id="MKIP01000050">
    <property type="protein sequence ID" value="OLP59652.1"/>
    <property type="molecule type" value="Genomic_DNA"/>
</dbReference>
<evidence type="ECO:0000256" key="1">
    <source>
        <dbReference type="SAM" id="SignalP"/>
    </source>
</evidence>
<keyword evidence="3" id="KW-1185">Reference proteome</keyword>
<gene>
    <name evidence="2" type="ORF">BJF93_11325</name>
</gene>
<evidence type="ECO:0000313" key="2">
    <source>
        <dbReference type="EMBL" id="OLP59652.1"/>
    </source>
</evidence>
<reference evidence="2 3" key="1">
    <citation type="submission" date="2016-09" db="EMBL/GenBank/DDBJ databases">
        <title>Rhizobium sp. nov., a novel species isolated from the rice rhizosphere.</title>
        <authorList>
            <person name="Zhao J."/>
            <person name="Zhang X."/>
        </authorList>
    </citation>
    <scope>NUCLEOTIDE SEQUENCE [LARGE SCALE GENOMIC DNA]</scope>
    <source>
        <strain evidence="2 3">1.7048</strain>
    </source>
</reference>
<feature type="chain" id="PRO_5012254870" description="Lipoprotein" evidence="1">
    <location>
        <begin position="27"/>
        <end position="65"/>
    </location>
</feature>
<proteinExistence type="predicted"/>